<dbReference type="InterPro" id="IPR058017">
    <property type="entry name" value="At3g28540-like_C"/>
</dbReference>
<name>A0ABC8S3A6_9AQUA</name>
<dbReference type="InterPro" id="IPR003593">
    <property type="entry name" value="AAA+_ATPase"/>
</dbReference>
<evidence type="ECO:0000256" key="1">
    <source>
        <dbReference type="ARBA" id="ARBA00001946"/>
    </source>
</evidence>
<comment type="catalytic activity">
    <reaction evidence="5">
        <text>ATP + H2O = ADP + phosphate + H(+)</text>
        <dbReference type="Rhea" id="RHEA:13065"/>
        <dbReference type="ChEBI" id="CHEBI:15377"/>
        <dbReference type="ChEBI" id="CHEBI:15378"/>
        <dbReference type="ChEBI" id="CHEBI:30616"/>
        <dbReference type="ChEBI" id="CHEBI:43474"/>
        <dbReference type="ChEBI" id="CHEBI:456216"/>
    </reaction>
</comment>
<reference evidence="9 10" key="1">
    <citation type="submission" date="2024-02" db="EMBL/GenBank/DDBJ databases">
        <authorList>
            <person name="Vignale AGUSTIN F."/>
            <person name="Sosa J E."/>
            <person name="Modenutti C."/>
        </authorList>
    </citation>
    <scope>NUCLEOTIDE SEQUENCE [LARGE SCALE GENOMIC DNA]</scope>
</reference>
<protein>
    <recommendedName>
        <fullName evidence="8">AAA+ ATPase domain-containing protein</fullName>
    </recommendedName>
</protein>
<feature type="region of interest" description="Disordered" evidence="7">
    <location>
        <begin position="453"/>
        <end position="482"/>
    </location>
</feature>
<evidence type="ECO:0000256" key="6">
    <source>
        <dbReference type="RuleBase" id="RU003651"/>
    </source>
</evidence>
<dbReference type="InterPro" id="IPR027417">
    <property type="entry name" value="P-loop_NTPase"/>
</dbReference>
<evidence type="ECO:0000313" key="10">
    <source>
        <dbReference type="Proteomes" id="UP001642360"/>
    </source>
</evidence>
<dbReference type="InterPro" id="IPR025753">
    <property type="entry name" value="AAA_N_dom"/>
</dbReference>
<organism evidence="9 10">
    <name type="scientific">Ilex paraguariensis</name>
    <name type="common">yerba mate</name>
    <dbReference type="NCBI Taxonomy" id="185542"/>
    <lineage>
        <taxon>Eukaryota</taxon>
        <taxon>Viridiplantae</taxon>
        <taxon>Streptophyta</taxon>
        <taxon>Embryophyta</taxon>
        <taxon>Tracheophyta</taxon>
        <taxon>Spermatophyta</taxon>
        <taxon>Magnoliopsida</taxon>
        <taxon>eudicotyledons</taxon>
        <taxon>Gunneridae</taxon>
        <taxon>Pentapetalae</taxon>
        <taxon>asterids</taxon>
        <taxon>campanulids</taxon>
        <taxon>Aquifoliales</taxon>
        <taxon>Aquifoliaceae</taxon>
        <taxon>Ilex</taxon>
    </lineage>
</organism>
<sequence length="482" mass="54995">MATGKLPSTKTILSAAASVAASAMLIRSIANEFLPAEFQQYYISTIRSFRNRLSSQFTIVIDEYRGHIKNELFEAADMYLGTITTPSTQRVKLGKTENEKNLAITVDTNVEVVDVFEDVNIQWRLVCIESKGGYETAGAIYGRHMRGGLNTTLRTEIRFYELSFGKKHKENVINSYLPYILEKGKIIQEEGKVIKLHTVRYEYWDAQTIKIDHPMTFKTLAMDSEIKKALMEDLNNYINGKEFYRRIGKAWKRGYLLYGPPGTGKSSLIAAIANYLNYSIYDLDLTDVMRNSDLRSLLLGMSSRSILVIEDIDCSIKLQNRESEDEYEAHNPKNKVTLSGLLNFIDGLWSCCGSERIIIFTTNHKDRLDPALLRPGRMDMHIHMSYCTFSAFKQLALNYLGLYNHNLFKQIEELLGKVEVTPAEVAGELMKTSNAEVSLQGLVKFLHNKMKEKEEIKTEKNSKAHNEEENENEKTLHAKNMT</sequence>
<feature type="domain" description="AAA+ ATPase" evidence="8">
    <location>
        <begin position="251"/>
        <end position="388"/>
    </location>
</feature>
<accession>A0ABC8S3A6</accession>
<evidence type="ECO:0000256" key="4">
    <source>
        <dbReference type="ARBA" id="ARBA00022842"/>
    </source>
</evidence>
<dbReference type="GO" id="GO:0005524">
    <property type="term" value="F:ATP binding"/>
    <property type="evidence" value="ECO:0007669"/>
    <property type="project" value="UniProtKB-KW"/>
</dbReference>
<dbReference type="CDD" id="cd19510">
    <property type="entry name" value="RecA-like_BCS1"/>
    <property type="match status" value="1"/>
</dbReference>
<dbReference type="AlphaFoldDB" id="A0ABC8S3A6"/>
<evidence type="ECO:0000256" key="3">
    <source>
        <dbReference type="ARBA" id="ARBA00022801"/>
    </source>
</evidence>
<dbReference type="GO" id="GO:0006950">
    <property type="term" value="P:response to stress"/>
    <property type="evidence" value="ECO:0007669"/>
    <property type="project" value="UniProtKB-ARBA"/>
</dbReference>
<gene>
    <name evidence="9" type="ORF">ILEXP_LOCUS19867</name>
</gene>
<dbReference type="GO" id="GO:0016787">
    <property type="term" value="F:hydrolase activity"/>
    <property type="evidence" value="ECO:0007669"/>
    <property type="project" value="UniProtKB-KW"/>
</dbReference>
<comment type="cofactor">
    <cofactor evidence="1">
        <name>Mg(2+)</name>
        <dbReference type="ChEBI" id="CHEBI:18420"/>
    </cofactor>
</comment>
<comment type="caution">
    <text evidence="9">The sequence shown here is derived from an EMBL/GenBank/DDBJ whole genome shotgun (WGS) entry which is preliminary data.</text>
</comment>
<feature type="compositionally biased region" description="Basic and acidic residues" evidence="7">
    <location>
        <begin position="453"/>
        <end position="476"/>
    </location>
</feature>
<evidence type="ECO:0000256" key="5">
    <source>
        <dbReference type="ARBA" id="ARBA00049360"/>
    </source>
</evidence>
<dbReference type="Gene3D" id="3.40.50.300">
    <property type="entry name" value="P-loop containing nucleotide triphosphate hydrolases"/>
    <property type="match status" value="1"/>
</dbReference>
<dbReference type="Pfam" id="PF00004">
    <property type="entry name" value="AAA"/>
    <property type="match status" value="1"/>
</dbReference>
<evidence type="ECO:0000313" key="9">
    <source>
        <dbReference type="EMBL" id="CAK9151696.1"/>
    </source>
</evidence>
<keyword evidence="10" id="KW-1185">Reference proteome</keyword>
<evidence type="ECO:0000259" key="8">
    <source>
        <dbReference type="SMART" id="SM00382"/>
    </source>
</evidence>
<dbReference type="SUPFAM" id="SSF52540">
    <property type="entry name" value="P-loop containing nucleoside triphosphate hydrolases"/>
    <property type="match status" value="1"/>
</dbReference>
<comment type="similarity">
    <text evidence="2">Belongs to the AAA ATPase family. BCS1 subfamily.</text>
</comment>
<dbReference type="PANTHER" id="PTHR23070">
    <property type="entry name" value="BCS1 AAA-TYPE ATPASE"/>
    <property type="match status" value="1"/>
</dbReference>
<dbReference type="EMBL" id="CAUOFW020002169">
    <property type="protein sequence ID" value="CAK9151696.1"/>
    <property type="molecule type" value="Genomic_DNA"/>
</dbReference>
<evidence type="ECO:0000256" key="2">
    <source>
        <dbReference type="ARBA" id="ARBA00007448"/>
    </source>
</evidence>
<proteinExistence type="inferred from homology"/>
<keyword evidence="6" id="KW-0547">Nucleotide-binding</keyword>
<evidence type="ECO:0000256" key="7">
    <source>
        <dbReference type="SAM" id="MobiDB-lite"/>
    </source>
</evidence>
<dbReference type="InterPro" id="IPR050747">
    <property type="entry name" value="Mitochondrial_chaperone_BCS1"/>
</dbReference>
<dbReference type="InterPro" id="IPR003960">
    <property type="entry name" value="ATPase_AAA_CS"/>
</dbReference>
<dbReference type="Pfam" id="PF14363">
    <property type="entry name" value="AAA_assoc"/>
    <property type="match status" value="1"/>
</dbReference>
<dbReference type="Proteomes" id="UP001642360">
    <property type="component" value="Unassembled WGS sequence"/>
</dbReference>
<keyword evidence="6" id="KW-0067">ATP-binding</keyword>
<keyword evidence="4" id="KW-0460">Magnesium</keyword>
<dbReference type="PROSITE" id="PS00674">
    <property type="entry name" value="AAA"/>
    <property type="match status" value="1"/>
</dbReference>
<dbReference type="SMART" id="SM00382">
    <property type="entry name" value="AAA"/>
    <property type="match status" value="1"/>
</dbReference>
<dbReference type="InterPro" id="IPR003959">
    <property type="entry name" value="ATPase_AAA_core"/>
</dbReference>
<keyword evidence="3" id="KW-0378">Hydrolase</keyword>
<dbReference type="Pfam" id="PF25568">
    <property type="entry name" value="AAA_lid_At3g28540"/>
    <property type="match status" value="1"/>
</dbReference>
<dbReference type="Gene3D" id="6.10.280.40">
    <property type="match status" value="1"/>
</dbReference>